<keyword evidence="3" id="KW-1185">Reference proteome</keyword>
<protein>
    <submittedName>
        <fullName evidence="2">Uncharacterized protein</fullName>
    </submittedName>
</protein>
<dbReference type="Proteomes" id="UP000001307">
    <property type="component" value="Unassembled WGS sequence"/>
</dbReference>
<feature type="transmembrane region" description="Helical" evidence="1">
    <location>
        <begin position="12"/>
        <end position="29"/>
    </location>
</feature>
<evidence type="ECO:0000313" key="2">
    <source>
        <dbReference type="EMBL" id="CBY11604.1"/>
    </source>
</evidence>
<organism evidence="2">
    <name type="scientific">Oikopleura dioica</name>
    <name type="common">Tunicate</name>
    <dbReference type="NCBI Taxonomy" id="34765"/>
    <lineage>
        <taxon>Eukaryota</taxon>
        <taxon>Metazoa</taxon>
        <taxon>Chordata</taxon>
        <taxon>Tunicata</taxon>
        <taxon>Appendicularia</taxon>
        <taxon>Copelata</taxon>
        <taxon>Oikopleuridae</taxon>
        <taxon>Oikopleura</taxon>
    </lineage>
</organism>
<name>E4XP16_OIKDI</name>
<evidence type="ECO:0000313" key="3">
    <source>
        <dbReference type="Proteomes" id="UP000001307"/>
    </source>
</evidence>
<gene>
    <name evidence="2" type="ORF">GSOID_T00016775001</name>
</gene>
<keyword evidence="1" id="KW-0812">Transmembrane</keyword>
<dbReference type="InParanoid" id="E4XP16"/>
<proteinExistence type="predicted"/>
<sequence length="68" mass="8272">MLYQRRARFARLNFCFFFIFFRQFRFFFLDFNNRFLNVTKEEGDKENISDAVTDEEAKSRGAEIIKVA</sequence>
<dbReference type="EMBL" id="FN653088">
    <property type="protein sequence ID" value="CBY11604.1"/>
    <property type="molecule type" value="Genomic_DNA"/>
</dbReference>
<dbReference type="AlphaFoldDB" id="E4XP16"/>
<reference evidence="2" key="1">
    <citation type="journal article" date="2010" name="Science">
        <title>Plasticity of animal genome architecture unmasked by rapid evolution of a pelagic tunicate.</title>
        <authorList>
            <person name="Denoeud F."/>
            <person name="Henriet S."/>
            <person name="Mungpakdee S."/>
            <person name="Aury J.M."/>
            <person name="Da Silva C."/>
            <person name="Brinkmann H."/>
            <person name="Mikhaleva J."/>
            <person name="Olsen L.C."/>
            <person name="Jubin C."/>
            <person name="Canestro C."/>
            <person name="Bouquet J.M."/>
            <person name="Danks G."/>
            <person name="Poulain J."/>
            <person name="Campsteijn C."/>
            <person name="Adamski M."/>
            <person name="Cross I."/>
            <person name="Yadetie F."/>
            <person name="Muffato M."/>
            <person name="Louis A."/>
            <person name="Butcher S."/>
            <person name="Tsagkogeorga G."/>
            <person name="Konrad A."/>
            <person name="Singh S."/>
            <person name="Jensen M.F."/>
            <person name="Cong E.H."/>
            <person name="Eikeseth-Otteraa H."/>
            <person name="Noel B."/>
            <person name="Anthouard V."/>
            <person name="Porcel B.M."/>
            <person name="Kachouri-Lafond R."/>
            <person name="Nishino A."/>
            <person name="Ugolini M."/>
            <person name="Chourrout P."/>
            <person name="Nishida H."/>
            <person name="Aasland R."/>
            <person name="Huzurbazar S."/>
            <person name="Westhof E."/>
            <person name="Delsuc F."/>
            <person name="Lehrach H."/>
            <person name="Reinhardt R."/>
            <person name="Weissenbach J."/>
            <person name="Roy S.W."/>
            <person name="Artiguenave F."/>
            <person name="Postlethwait J.H."/>
            <person name="Manak J.R."/>
            <person name="Thompson E.M."/>
            <person name="Jaillon O."/>
            <person name="Du Pasquier L."/>
            <person name="Boudinot P."/>
            <person name="Liberles D.A."/>
            <person name="Volff J.N."/>
            <person name="Philippe H."/>
            <person name="Lenhard B."/>
            <person name="Roest Crollius H."/>
            <person name="Wincker P."/>
            <person name="Chourrout D."/>
        </authorList>
    </citation>
    <scope>NUCLEOTIDE SEQUENCE [LARGE SCALE GENOMIC DNA]</scope>
</reference>
<keyword evidence="1" id="KW-0472">Membrane</keyword>
<evidence type="ECO:0000256" key="1">
    <source>
        <dbReference type="SAM" id="Phobius"/>
    </source>
</evidence>
<accession>E4XP16</accession>
<keyword evidence="1" id="KW-1133">Transmembrane helix</keyword>